<feature type="region of interest" description="Disordered" evidence="12">
    <location>
        <begin position="632"/>
        <end position="661"/>
    </location>
</feature>
<accession>A0ABR2YMT2</accession>
<name>A0ABR2YMT2_9CHLO</name>
<comment type="similarity">
    <text evidence="1 11">Belongs to the SSRP1 family.</text>
</comment>
<keyword evidence="4 11" id="KW-0235">DNA replication</keyword>
<keyword evidence="9 10" id="KW-0539">Nucleus</keyword>
<dbReference type="CDD" id="cd13230">
    <property type="entry name" value="PH1_SSRP1-like"/>
    <property type="match status" value="1"/>
</dbReference>
<dbReference type="Gene3D" id="2.30.29.30">
    <property type="entry name" value="Pleckstrin-homology domain (PH domain)/Phosphotyrosine-binding domain (PTB)"/>
    <property type="match status" value="2"/>
</dbReference>
<dbReference type="InterPro" id="IPR048993">
    <property type="entry name" value="SSRP1-like_PH1"/>
</dbReference>
<feature type="compositionally biased region" description="Acidic residues" evidence="12">
    <location>
        <begin position="643"/>
        <end position="661"/>
    </location>
</feature>
<dbReference type="CDD" id="cd13231">
    <property type="entry name" value="PH2_SSRP1-like"/>
    <property type="match status" value="1"/>
</dbReference>
<dbReference type="SMART" id="SM01287">
    <property type="entry name" value="Rtt106"/>
    <property type="match status" value="1"/>
</dbReference>
<dbReference type="Pfam" id="PF00505">
    <property type="entry name" value="HMG_box"/>
    <property type="match status" value="1"/>
</dbReference>
<organism evidence="14 15">
    <name type="scientific">Coccomyxa subellipsoidea</name>
    <dbReference type="NCBI Taxonomy" id="248742"/>
    <lineage>
        <taxon>Eukaryota</taxon>
        <taxon>Viridiplantae</taxon>
        <taxon>Chlorophyta</taxon>
        <taxon>core chlorophytes</taxon>
        <taxon>Trebouxiophyceae</taxon>
        <taxon>Trebouxiophyceae incertae sedis</taxon>
        <taxon>Coccomyxaceae</taxon>
        <taxon>Coccomyxa</taxon>
    </lineage>
</organism>
<feature type="compositionally biased region" description="Basic and acidic residues" evidence="12">
    <location>
        <begin position="533"/>
        <end position="542"/>
    </location>
</feature>
<dbReference type="Proteomes" id="UP001491310">
    <property type="component" value="Unassembled WGS sequence"/>
</dbReference>
<dbReference type="Gene3D" id="1.10.30.10">
    <property type="entry name" value="High mobility group box domain"/>
    <property type="match status" value="1"/>
</dbReference>
<dbReference type="InterPro" id="IPR035417">
    <property type="entry name" value="SSRP1/POB3_N"/>
</dbReference>
<evidence type="ECO:0000256" key="5">
    <source>
        <dbReference type="ARBA" id="ARBA00022763"/>
    </source>
</evidence>
<dbReference type="SUPFAM" id="SSF47095">
    <property type="entry name" value="HMG-box"/>
    <property type="match status" value="1"/>
</dbReference>
<dbReference type="Gene3D" id="2.30.29.220">
    <property type="entry name" value="Structure-specific recognition protein (SSRP1)"/>
    <property type="match status" value="1"/>
</dbReference>
<dbReference type="InterPro" id="IPR011993">
    <property type="entry name" value="PH-like_dom_sf"/>
</dbReference>
<evidence type="ECO:0000259" key="13">
    <source>
        <dbReference type="PROSITE" id="PS50118"/>
    </source>
</evidence>
<evidence type="ECO:0000256" key="11">
    <source>
        <dbReference type="RuleBase" id="RU364013"/>
    </source>
</evidence>
<evidence type="ECO:0000256" key="4">
    <source>
        <dbReference type="ARBA" id="ARBA00022705"/>
    </source>
</evidence>
<feature type="DNA-binding region" description="HMG box" evidence="10">
    <location>
        <begin position="567"/>
        <end position="635"/>
    </location>
</feature>
<comment type="caution">
    <text evidence="14">The sequence shown here is derived from an EMBL/GenBank/DDBJ whole genome shotgun (WGS) entry which is preliminary data.</text>
</comment>
<dbReference type="Pfam" id="PF03531">
    <property type="entry name" value="SSrecog"/>
    <property type="match status" value="1"/>
</dbReference>
<evidence type="ECO:0000256" key="1">
    <source>
        <dbReference type="ARBA" id="ARBA00010060"/>
    </source>
</evidence>
<evidence type="ECO:0000256" key="3">
    <source>
        <dbReference type="ARBA" id="ARBA00022454"/>
    </source>
</evidence>
<dbReference type="CDD" id="cd01390">
    <property type="entry name" value="HMG-box_NHP6-like"/>
    <property type="match status" value="1"/>
</dbReference>
<evidence type="ECO:0000256" key="12">
    <source>
        <dbReference type="SAM" id="MobiDB-lite"/>
    </source>
</evidence>
<keyword evidence="8 11" id="KW-0234">DNA repair</keyword>
<keyword evidence="3 11" id="KW-0158">Chromosome</keyword>
<comment type="function">
    <text evidence="11">Component of the FACT complex, a general chromatin factor that acts to reorganize nucleosomes. The FACT complex is involved in multiple processes that require DNA as a template such as mRNA elongation, DNA replication and DNA repair. During transcription elongation the FACT complex acts as a histone chaperone that both destabilizes and restores nucleosomal structure. It facilitates the passage of RNA polymerase II and transcription by promoting the dissociation of one histone H2A-H2B dimer from the nucleosome, then subsequently promotes the reestablishment of the nucleosome following the passage of RNA polymerase II.</text>
</comment>
<gene>
    <name evidence="14" type="ORF">WJX75_004124</name>
</gene>
<dbReference type="PROSITE" id="PS50118">
    <property type="entry name" value="HMG_BOX_2"/>
    <property type="match status" value="1"/>
</dbReference>
<feature type="region of interest" description="Disordered" evidence="12">
    <location>
        <begin position="485"/>
        <end position="570"/>
    </location>
</feature>
<evidence type="ECO:0000256" key="8">
    <source>
        <dbReference type="ARBA" id="ARBA00023204"/>
    </source>
</evidence>
<reference evidence="14 15" key="1">
    <citation type="journal article" date="2024" name="Nat. Commun.">
        <title>Phylogenomics reveals the evolutionary origins of lichenization in chlorophyte algae.</title>
        <authorList>
            <person name="Puginier C."/>
            <person name="Libourel C."/>
            <person name="Otte J."/>
            <person name="Skaloud P."/>
            <person name="Haon M."/>
            <person name="Grisel S."/>
            <person name="Petersen M."/>
            <person name="Berrin J.G."/>
            <person name="Delaux P.M."/>
            <person name="Dal Grande F."/>
            <person name="Keller J."/>
        </authorList>
    </citation>
    <scope>NUCLEOTIDE SEQUENCE [LARGE SCALE GENOMIC DNA]</scope>
    <source>
        <strain evidence="14 15">SAG 216-7</strain>
    </source>
</reference>
<dbReference type="Pfam" id="PF17292">
    <property type="entry name" value="POB3_N"/>
    <property type="match status" value="1"/>
</dbReference>
<dbReference type="SUPFAM" id="SSF50729">
    <property type="entry name" value="PH domain-like"/>
    <property type="match status" value="1"/>
</dbReference>
<keyword evidence="15" id="KW-1185">Reference proteome</keyword>
<dbReference type="InterPro" id="IPR009071">
    <property type="entry name" value="HMG_box_dom"/>
</dbReference>
<sequence length="661" mass="72927">MAEGTGSHQYGNIILAHRSGTSAGNLRVSSSGFTWKKAGAGKSVEIQQGDIDGFVWSKTSRGCQLAVKRSSGPVVQFLGFIDKDLSALKGVASAMNKEIEEQALSISGRNWGNASVEEGTLVFRVGQKPAFRIPLRDVGQVQLGREEVTLEFPVDDTAGGDNEDALTDMVFYVPREATGFVEDGEEQAAKVMYDQVLEHTDAGVATEDAVVTFDSLAVLIPRGRFDVELYPSFMKLLGQAQDFRIQYDSILRLFVLPKTNTPHTLVVISLDPPIRKGQTHYYHILVQFPSDEERQVELDISDEALAAKNEKCGGKLQKSLEGPAYDVFIKALRGLSACKLTRPSKFRTADEVGFAVRCSYKADDGYLYPLDRAFFYIHKPPTLLVHDEIESIEFMRQGGGVLAASAKTFDLNIRMKTDNKLEYLFRGIQKSEWQNLFSFIQAKQLRIENLREAELGPAGGGGGVSALDLGDDIDKGLAQMEAHGDLDDDSEEDADFDAGADSGAGEDDDDSGMSDDEDEETETKKKVAKAPKAKAEPKPKAEPKKRKPAPAKKDVKKKKAKKDPNAPKKALSAFMFFSSAKRDEVKKENPDISFGEVGKALGDKWKNISASDKAKYEEMAKKDKVRYAKAMEAYESKQKDEEEPKEEEDEDEADEEEEDSD</sequence>
<keyword evidence="10" id="KW-0238">DNA-binding</keyword>
<dbReference type="Pfam" id="PF08512">
    <property type="entry name" value="Rttp106-like_middle"/>
    <property type="match status" value="1"/>
</dbReference>
<dbReference type="Pfam" id="PF21103">
    <property type="entry name" value="PH1_SSRP1-like"/>
    <property type="match status" value="1"/>
</dbReference>
<keyword evidence="7 11" id="KW-0804">Transcription</keyword>
<feature type="compositionally biased region" description="Acidic residues" evidence="12">
    <location>
        <begin position="486"/>
        <end position="521"/>
    </location>
</feature>
<dbReference type="InterPro" id="IPR036910">
    <property type="entry name" value="HMG_box_dom_sf"/>
</dbReference>
<feature type="compositionally biased region" description="Basic and acidic residues" evidence="12">
    <location>
        <begin position="632"/>
        <end position="642"/>
    </location>
</feature>
<dbReference type="InterPro" id="IPR024954">
    <property type="entry name" value="SSRP1_DD"/>
</dbReference>
<keyword evidence="5 11" id="KW-0227">DNA damage</keyword>
<dbReference type="SMART" id="SM00398">
    <property type="entry name" value="HMG"/>
    <property type="match status" value="1"/>
</dbReference>
<protein>
    <recommendedName>
        <fullName evidence="11">FACT complex subunit SSRP1</fullName>
    </recommendedName>
</protein>
<evidence type="ECO:0000313" key="15">
    <source>
        <dbReference type="Proteomes" id="UP001491310"/>
    </source>
</evidence>
<evidence type="ECO:0000313" key="14">
    <source>
        <dbReference type="EMBL" id="KAK9908198.1"/>
    </source>
</evidence>
<feature type="compositionally biased region" description="Basic residues" evidence="12">
    <location>
        <begin position="543"/>
        <end position="561"/>
    </location>
</feature>
<dbReference type="Gene3D" id="2.30.29.150">
    <property type="match status" value="1"/>
</dbReference>
<proteinExistence type="inferred from homology"/>
<evidence type="ECO:0000256" key="10">
    <source>
        <dbReference type="PROSITE-ProRule" id="PRU00267"/>
    </source>
</evidence>
<feature type="domain" description="HMG box" evidence="13">
    <location>
        <begin position="567"/>
        <end position="635"/>
    </location>
</feature>
<evidence type="ECO:0000256" key="2">
    <source>
        <dbReference type="ARBA" id="ARBA00011111"/>
    </source>
</evidence>
<dbReference type="InterPro" id="IPR013719">
    <property type="entry name" value="RTT106/SPT16-like_middle_dom"/>
</dbReference>
<dbReference type="InterPro" id="IPR038167">
    <property type="entry name" value="SSRP1_sf"/>
</dbReference>
<comment type="subcellular location">
    <subcellularLocation>
        <location evidence="11">Nucleus</location>
    </subcellularLocation>
    <subcellularLocation>
        <location evidence="11">Chromosome</location>
    </subcellularLocation>
</comment>
<dbReference type="PRINTS" id="PR00887">
    <property type="entry name" value="SSRCOGNITION"/>
</dbReference>
<evidence type="ECO:0000256" key="6">
    <source>
        <dbReference type="ARBA" id="ARBA00023015"/>
    </source>
</evidence>
<comment type="subunit">
    <text evidence="2">Component of the FACT complex, a stable heterodimer of SPT16 and SSRP1.</text>
</comment>
<keyword evidence="6 11" id="KW-0805">Transcription regulation</keyword>
<dbReference type="PANTHER" id="PTHR45849">
    <property type="entry name" value="FACT COMPLEX SUBUNIT SSRP1"/>
    <property type="match status" value="1"/>
</dbReference>
<evidence type="ECO:0000256" key="9">
    <source>
        <dbReference type="ARBA" id="ARBA00023242"/>
    </source>
</evidence>
<dbReference type="PANTHER" id="PTHR45849:SF1">
    <property type="entry name" value="FACT COMPLEX SUBUNIT SSRP1"/>
    <property type="match status" value="1"/>
</dbReference>
<dbReference type="EMBL" id="JALJOT010000008">
    <property type="protein sequence ID" value="KAK9908198.1"/>
    <property type="molecule type" value="Genomic_DNA"/>
</dbReference>
<evidence type="ECO:0000256" key="7">
    <source>
        <dbReference type="ARBA" id="ARBA00023163"/>
    </source>
</evidence>
<dbReference type="InterPro" id="IPR050454">
    <property type="entry name" value="RTT106/SSRP1_HistChap/FACT"/>
</dbReference>
<dbReference type="InterPro" id="IPR000969">
    <property type="entry name" value="SSRP1/POB3"/>
</dbReference>